<dbReference type="AlphaFoldDB" id="A0A2S8BIJ0"/>
<comment type="caution">
    <text evidence="2">The sequence shown here is derived from an EMBL/GenBank/DDBJ whole genome shotgun (WGS) entry which is preliminary data.</text>
</comment>
<proteinExistence type="predicted"/>
<evidence type="ECO:0000313" key="3">
    <source>
        <dbReference type="Proteomes" id="UP000238296"/>
    </source>
</evidence>
<dbReference type="InterPro" id="IPR038232">
    <property type="entry name" value="PknH-like_Extracell_sf"/>
</dbReference>
<dbReference type="Proteomes" id="UP000238296">
    <property type="component" value="Unassembled WGS sequence"/>
</dbReference>
<gene>
    <name evidence="2" type="ORF">C1Y40_03377</name>
</gene>
<protein>
    <recommendedName>
        <fullName evidence="1">PknH-like extracellular domain-containing protein</fullName>
    </recommendedName>
</protein>
<reference evidence="2 3" key="1">
    <citation type="journal article" date="2017" name="Int. J. Syst. Evol. Microbiol.">
        <title>Mycobacterium talmoniae sp. nov., a slowly growing mycobacterium isolated from human respiratory samples.</title>
        <authorList>
            <person name="Davidson R.M."/>
            <person name="DeGroote M.A."/>
            <person name="Marola J.L."/>
            <person name="Buss S."/>
            <person name="Jones V."/>
            <person name="McNeil M.R."/>
            <person name="Freifeld A.G."/>
            <person name="Elaine Epperson L."/>
            <person name="Hasan N.A."/>
            <person name="Jackson M."/>
            <person name="Iwen P.C."/>
            <person name="Salfinger M."/>
            <person name="Strong M."/>
        </authorList>
    </citation>
    <scope>NUCLEOTIDE SEQUENCE [LARGE SCALE GENOMIC DNA]</scope>
    <source>
        <strain evidence="2 3">ATCC BAA-2683</strain>
    </source>
</reference>
<name>A0A2S8BIJ0_9MYCO</name>
<dbReference type="Gene3D" id="3.40.1000.70">
    <property type="entry name" value="PknH-like extracellular domain"/>
    <property type="match status" value="1"/>
</dbReference>
<organism evidence="2 3">
    <name type="scientific">Mycobacterium talmoniae</name>
    <dbReference type="NCBI Taxonomy" id="1858794"/>
    <lineage>
        <taxon>Bacteria</taxon>
        <taxon>Bacillati</taxon>
        <taxon>Actinomycetota</taxon>
        <taxon>Actinomycetes</taxon>
        <taxon>Mycobacteriales</taxon>
        <taxon>Mycobacteriaceae</taxon>
        <taxon>Mycobacterium</taxon>
    </lineage>
</organism>
<dbReference type="Pfam" id="PF14032">
    <property type="entry name" value="PknH_C"/>
    <property type="match status" value="1"/>
</dbReference>
<evidence type="ECO:0000259" key="1">
    <source>
        <dbReference type="Pfam" id="PF14032"/>
    </source>
</evidence>
<sequence length="162" mass="17702">MTQSMTITEPVNDTSSVDPSECAPLALPAQDQVYTSWMQITGNLLKGDGKHNVAQVVSLFKTDSKWSVSYVLHVWKQCAQPFTVKQDDGNAQVIPVPVTGDEVNVTRASATMHNQTNPNRVCQHVVAGKGNYMVETEVCGNDGQTARQTDEITDRILAKIPD</sequence>
<dbReference type="EMBL" id="PPEA01000488">
    <property type="protein sequence ID" value="PQM46453.1"/>
    <property type="molecule type" value="Genomic_DNA"/>
</dbReference>
<evidence type="ECO:0000313" key="2">
    <source>
        <dbReference type="EMBL" id="PQM46453.1"/>
    </source>
</evidence>
<accession>A0A2S8BIJ0</accession>
<feature type="domain" description="PknH-like extracellular" evidence="1">
    <location>
        <begin position="5"/>
        <end position="159"/>
    </location>
</feature>
<dbReference type="InterPro" id="IPR026954">
    <property type="entry name" value="PknH-like_Extracell"/>
</dbReference>